<dbReference type="EMBL" id="NQKI01000028">
    <property type="protein sequence ID" value="OZY58336.1"/>
    <property type="molecule type" value="Genomic_DNA"/>
</dbReference>
<dbReference type="RefSeq" id="WP_094994393.1">
    <property type="nucleotide sequence ID" value="NZ_NQKI01000028.1"/>
</dbReference>
<dbReference type="InterPro" id="IPR025110">
    <property type="entry name" value="AMP-bd_C"/>
</dbReference>
<dbReference type="InterPro" id="IPR050237">
    <property type="entry name" value="ATP-dep_AMP-bd_enzyme"/>
</dbReference>
<dbReference type="Gene3D" id="3.40.50.12780">
    <property type="entry name" value="N-terminal domain of ligase-like"/>
    <property type="match status" value="1"/>
</dbReference>
<dbReference type="GO" id="GO:0016878">
    <property type="term" value="F:acid-thiol ligase activity"/>
    <property type="evidence" value="ECO:0007669"/>
    <property type="project" value="UniProtKB-ARBA"/>
</dbReference>
<dbReference type="Gene3D" id="3.30.300.30">
    <property type="match status" value="1"/>
</dbReference>
<dbReference type="OrthoDB" id="9803968at2"/>
<dbReference type="InterPro" id="IPR045851">
    <property type="entry name" value="AMP-bd_C_sf"/>
</dbReference>
<dbReference type="InterPro" id="IPR020845">
    <property type="entry name" value="AMP-binding_CS"/>
</dbReference>
<evidence type="ECO:0000313" key="3">
    <source>
        <dbReference type="EMBL" id="OZY58336.1"/>
    </source>
</evidence>
<accession>A0A266N7A8</accession>
<dbReference type="PANTHER" id="PTHR43767:SF1">
    <property type="entry name" value="NONRIBOSOMAL PEPTIDE SYNTHASE PES1 (EUROFUNG)-RELATED"/>
    <property type="match status" value="1"/>
</dbReference>
<proteinExistence type="predicted"/>
<reference evidence="3 4" key="1">
    <citation type="submission" date="2017-08" db="EMBL/GenBank/DDBJ databases">
        <title>Genomic and metabolic characterisation of spoilage-associated Pseudomonas species.</title>
        <authorList>
            <person name="Stanborough T."/>
            <person name="Fegan N."/>
            <person name="Powell S.M."/>
            <person name="Singh T."/>
            <person name="Tamplin M.L."/>
            <person name="Chandry P.S."/>
        </authorList>
    </citation>
    <scope>NUCLEOTIDE SEQUENCE [LARGE SCALE GENOMIC DNA]</scope>
    <source>
        <strain evidence="3 4">L1802</strain>
    </source>
</reference>
<dbReference type="SUPFAM" id="SSF56801">
    <property type="entry name" value="Acetyl-CoA synthetase-like"/>
    <property type="match status" value="1"/>
</dbReference>
<dbReference type="PROSITE" id="PS00455">
    <property type="entry name" value="AMP_BINDING"/>
    <property type="match status" value="1"/>
</dbReference>
<name>A0A266N7A8_9PSED</name>
<dbReference type="InterPro" id="IPR042099">
    <property type="entry name" value="ANL_N_sf"/>
</dbReference>
<gene>
    <name evidence="3" type="ORF">CJF39_16540</name>
</gene>
<comment type="caution">
    <text evidence="3">The sequence shown here is derived from an EMBL/GenBank/DDBJ whole genome shotgun (WGS) entry which is preliminary data.</text>
</comment>
<dbReference type="AlphaFoldDB" id="A0A266N7A8"/>
<feature type="domain" description="AMP-binding enzyme C-terminal" evidence="2">
    <location>
        <begin position="473"/>
        <end position="549"/>
    </location>
</feature>
<dbReference type="Pfam" id="PF13193">
    <property type="entry name" value="AMP-binding_C"/>
    <property type="match status" value="1"/>
</dbReference>
<protein>
    <submittedName>
        <fullName evidence="3">Acyl-CoA synthetase</fullName>
    </submittedName>
</protein>
<dbReference type="PANTHER" id="PTHR43767">
    <property type="entry name" value="LONG-CHAIN-FATTY-ACID--COA LIGASE"/>
    <property type="match status" value="1"/>
</dbReference>
<sequence length="562" mass="60328">MKLEQWQGAWQQLIGPGSPYEVQTTAGSGLKYFRHTAANVWAAIDSGRVHGDREFLVWEQQRLTFSQFFDQVDRLAGQLVRRFGVRQGDRVAIAMRNQPAWLVAFAAVQRCGAVCVPLNSWGLRDELFHGLQDSNAQVLVCDAPRLQLLARDLREQGLATVVVGTPDGTPLEEHCQRLDDLLAEPPVRVPAATVSADDPALILYTSGTTSLAKGVLSTHRAVCQALVALEFQGAFCAVSSPERISVVINSGYAPTTLMAVPLFHVSGLHAQFLLALRSGRRLLLMYKWDVETALDLIRDEQCTQFNGAPVMMQQLLTSPRFGTADTRSLFGLGLGGAAPSSSLLAHLTQRKPEAVGGSGYGLTESNGIGAAIGGDQFVYKPAAAGWPLPIVDVRIGDSPDHPVPAGVSGVIWLRSPTLMSGYWNLPDASAQTLQNGWLDTGDIGMLDDEGFLYITDRAKDLINRGGEKISAAEVESCACEMPGVIEAAALAMPDEALGEVVLLVVSGEAGRAPDSDALKAFMAARLASYKVPARIHVQHTPFERNASGKTLKGVLKTLLLSA</sequence>
<evidence type="ECO:0000259" key="2">
    <source>
        <dbReference type="Pfam" id="PF13193"/>
    </source>
</evidence>
<organism evidence="3 4">
    <name type="scientific">Pseudomonas lundensis</name>
    <dbReference type="NCBI Taxonomy" id="86185"/>
    <lineage>
        <taxon>Bacteria</taxon>
        <taxon>Pseudomonadati</taxon>
        <taxon>Pseudomonadota</taxon>
        <taxon>Gammaproteobacteria</taxon>
        <taxon>Pseudomonadales</taxon>
        <taxon>Pseudomonadaceae</taxon>
        <taxon>Pseudomonas</taxon>
    </lineage>
</organism>
<dbReference type="Pfam" id="PF00501">
    <property type="entry name" value="AMP-binding"/>
    <property type="match status" value="1"/>
</dbReference>
<evidence type="ECO:0000259" key="1">
    <source>
        <dbReference type="Pfam" id="PF00501"/>
    </source>
</evidence>
<evidence type="ECO:0000313" key="4">
    <source>
        <dbReference type="Proteomes" id="UP000215788"/>
    </source>
</evidence>
<dbReference type="Proteomes" id="UP000215788">
    <property type="component" value="Unassembled WGS sequence"/>
</dbReference>
<dbReference type="InterPro" id="IPR000873">
    <property type="entry name" value="AMP-dep_synth/lig_dom"/>
</dbReference>
<feature type="domain" description="AMP-dependent synthetase/ligase" evidence="1">
    <location>
        <begin position="48"/>
        <end position="423"/>
    </location>
</feature>